<gene>
    <name evidence="1" type="ORF">BIW11_03142</name>
</gene>
<name>A0A1V9XRP8_9ACAR</name>
<protein>
    <submittedName>
        <fullName evidence="1">Uncharacterized protein</fullName>
    </submittedName>
</protein>
<sequence length="171" mass="19598">MLSDIIISRASGRIIKVVQNNKNSRLRLYSLESDGSLKHRATFERKANLTDFAICSDGSRCVVSFFNGFGDPPKFNACDTIDWKKVEDFYKPAPRMLFSPREMAFDSDVITIMRNQTVFICDRQDGSVGEFELPNKLDRSSFVNFIRLGNKVYVYEDRTYGGIGDYLCDDR</sequence>
<organism evidence="1 2">
    <name type="scientific">Tropilaelaps mercedesae</name>
    <dbReference type="NCBI Taxonomy" id="418985"/>
    <lineage>
        <taxon>Eukaryota</taxon>
        <taxon>Metazoa</taxon>
        <taxon>Ecdysozoa</taxon>
        <taxon>Arthropoda</taxon>
        <taxon>Chelicerata</taxon>
        <taxon>Arachnida</taxon>
        <taxon>Acari</taxon>
        <taxon>Parasitiformes</taxon>
        <taxon>Mesostigmata</taxon>
        <taxon>Gamasina</taxon>
        <taxon>Dermanyssoidea</taxon>
        <taxon>Laelapidae</taxon>
        <taxon>Tropilaelaps</taxon>
    </lineage>
</organism>
<dbReference type="EMBL" id="MNPL01005266">
    <property type="protein sequence ID" value="OQR76131.1"/>
    <property type="molecule type" value="Genomic_DNA"/>
</dbReference>
<proteinExistence type="predicted"/>
<reference evidence="1 2" key="1">
    <citation type="journal article" date="2017" name="Gigascience">
        <title>Draft genome of the honey bee ectoparasitic mite, Tropilaelaps mercedesae, is shaped by the parasitic life history.</title>
        <authorList>
            <person name="Dong X."/>
            <person name="Armstrong S.D."/>
            <person name="Xia D."/>
            <person name="Makepeace B.L."/>
            <person name="Darby A.C."/>
            <person name="Kadowaki T."/>
        </authorList>
    </citation>
    <scope>NUCLEOTIDE SEQUENCE [LARGE SCALE GENOMIC DNA]</scope>
    <source>
        <strain evidence="1">Wuxi-XJTLU</strain>
    </source>
</reference>
<dbReference type="OrthoDB" id="6482909at2759"/>
<comment type="caution">
    <text evidence="1">The sequence shown here is derived from an EMBL/GenBank/DDBJ whole genome shotgun (WGS) entry which is preliminary data.</text>
</comment>
<evidence type="ECO:0000313" key="2">
    <source>
        <dbReference type="Proteomes" id="UP000192247"/>
    </source>
</evidence>
<evidence type="ECO:0000313" key="1">
    <source>
        <dbReference type="EMBL" id="OQR76131.1"/>
    </source>
</evidence>
<dbReference type="SUPFAM" id="SSF50998">
    <property type="entry name" value="Quinoprotein alcohol dehydrogenase-like"/>
    <property type="match status" value="1"/>
</dbReference>
<dbReference type="InterPro" id="IPR011047">
    <property type="entry name" value="Quinoprotein_ADH-like_sf"/>
</dbReference>
<accession>A0A1V9XRP8</accession>
<dbReference type="Proteomes" id="UP000192247">
    <property type="component" value="Unassembled WGS sequence"/>
</dbReference>
<dbReference type="AlphaFoldDB" id="A0A1V9XRP8"/>
<keyword evidence="2" id="KW-1185">Reference proteome</keyword>
<dbReference type="InParanoid" id="A0A1V9XRP8"/>